<keyword evidence="2" id="KW-1185">Reference proteome</keyword>
<reference evidence="2" key="2">
    <citation type="journal article" date="2017" name="Nat. Plants">
        <title>The Aegilops tauschii genome reveals multiple impacts of transposons.</title>
        <authorList>
            <person name="Zhao G."/>
            <person name="Zou C."/>
            <person name="Li K."/>
            <person name="Wang K."/>
            <person name="Li T."/>
            <person name="Gao L."/>
            <person name="Zhang X."/>
            <person name="Wang H."/>
            <person name="Yang Z."/>
            <person name="Liu X."/>
            <person name="Jiang W."/>
            <person name="Mao L."/>
            <person name="Kong X."/>
            <person name="Jiao Y."/>
            <person name="Jia J."/>
        </authorList>
    </citation>
    <scope>NUCLEOTIDE SEQUENCE [LARGE SCALE GENOMIC DNA]</scope>
    <source>
        <strain evidence="2">cv. AL8/78</strain>
    </source>
</reference>
<dbReference type="InterPro" id="IPR005519">
    <property type="entry name" value="Acid_phosphat_B-like"/>
</dbReference>
<reference evidence="1" key="4">
    <citation type="submission" date="2019-03" db="UniProtKB">
        <authorList>
            <consortium name="EnsemblPlants"/>
        </authorList>
    </citation>
    <scope>IDENTIFICATION</scope>
</reference>
<proteinExistence type="predicted"/>
<reference evidence="2" key="1">
    <citation type="journal article" date="2014" name="Science">
        <title>Ancient hybridizations among the ancestral genomes of bread wheat.</title>
        <authorList>
            <consortium name="International Wheat Genome Sequencing Consortium,"/>
            <person name="Marcussen T."/>
            <person name="Sandve S.R."/>
            <person name="Heier L."/>
            <person name="Spannagl M."/>
            <person name="Pfeifer M."/>
            <person name="Jakobsen K.S."/>
            <person name="Wulff B.B."/>
            <person name="Steuernagel B."/>
            <person name="Mayer K.F."/>
            <person name="Olsen O.A."/>
        </authorList>
    </citation>
    <scope>NUCLEOTIDE SEQUENCE [LARGE SCALE GENOMIC DNA]</scope>
    <source>
        <strain evidence="2">cv. AL8/78</strain>
    </source>
</reference>
<name>A0A453SQV1_AEGTS</name>
<sequence length="115" mass="13246">ARIRVGDPRLSHSEIAGLLLTHTVNLLFDCRLELFDHQEFDRWVETGEAPVIPSSLRLYSEVRDLGLKTFLLTGRSEAHEGRKSCRGPTIRRCRCYIWRSYRCRPKGQPSSDTTS</sequence>
<dbReference type="Pfam" id="PF03767">
    <property type="entry name" value="Acid_phosphat_B"/>
    <property type="match status" value="1"/>
</dbReference>
<protein>
    <recommendedName>
        <fullName evidence="3">Acid phosphatase</fullName>
    </recommendedName>
</protein>
<reference evidence="1" key="5">
    <citation type="journal article" date="2021" name="G3 (Bethesda)">
        <title>Aegilops tauschii genome assembly Aet v5.0 features greater sequence contiguity and improved annotation.</title>
        <authorList>
            <person name="Wang L."/>
            <person name="Zhu T."/>
            <person name="Rodriguez J.C."/>
            <person name="Deal K.R."/>
            <person name="Dubcovsky J."/>
            <person name="McGuire P.E."/>
            <person name="Lux T."/>
            <person name="Spannagl M."/>
            <person name="Mayer K.F.X."/>
            <person name="Baldrich P."/>
            <person name="Meyers B.C."/>
            <person name="Huo N."/>
            <person name="Gu Y.Q."/>
            <person name="Zhou H."/>
            <person name="Devos K.M."/>
            <person name="Bennetzen J.L."/>
            <person name="Unver T."/>
            <person name="Budak H."/>
            <person name="Gulick P.J."/>
            <person name="Galiba G."/>
            <person name="Kalapos B."/>
            <person name="Nelson D.R."/>
            <person name="Li P."/>
            <person name="You F.M."/>
            <person name="Luo M.C."/>
            <person name="Dvorak J."/>
        </authorList>
    </citation>
    <scope>NUCLEOTIDE SEQUENCE [LARGE SCALE GENOMIC DNA]</scope>
    <source>
        <strain evidence="1">cv. AL8/78</strain>
    </source>
</reference>
<evidence type="ECO:0008006" key="3">
    <source>
        <dbReference type="Google" id="ProtNLM"/>
    </source>
</evidence>
<dbReference type="Gene3D" id="3.40.50.1000">
    <property type="entry name" value="HAD superfamily/HAD-like"/>
    <property type="match status" value="1"/>
</dbReference>
<dbReference type="AlphaFoldDB" id="A0A453SQV1"/>
<evidence type="ECO:0000313" key="2">
    <source>
        <dbReference type="Proteomes" id="UP000015105"/>
    </source>
</evidence>
<reference evidence="1" key="3">
    <citation type="journal article" date="2017" name="Nature">
        <title>Genome sequence of the progenitor of the wheat D genome Aegilops tauschii.</title>
        <authorList>
            <person name="Luo M.C."/>
            <person name="Gu Y.Q."/>
            <person name="Puiu D."/>
            <person name="Wang H."/>
            <person name="Twardziok S.O."/>
            <person name="Deal K.R."/>
            <person name="Huo N."/>
            <person name="Zhu T."/>
            <person name="Wang L."/>
            <person name="Wang Y."/>
            <person name="McGuire P.E."/>
            <person name="Liu S."/>
            <person name="Long H."/>
            <person name="Ramasamy R.K."/>
            <person name="Rodriguez J.C."/>
            <person name="Van S.L."/>
            <person name="Yuan L."/>
            <person name="Wang Z."/>
            <person name="Xia Z."/>
            <person name="Xiao L."/>
            <person name="Anderson O.D."/>
            <person name="Ouyang S."/>
            <person name="Liang Y."/>
            <person name="Zimin A.V."/>
            <person name="Pertea G."/>
            <person name="Qi P."/>
            <person name="Bennetzen J.L."/>
            <person name="Dai X."/>
            <person name="Dawson M.W."/>
            <person name="Muller H.G."/>
            <person name="Kugler K."/>
            <person name="Rivarola-Duarte L."/>
            <person name="Spannagl M."/>
            <person name="Mayer K.F.X."/>
            <person name="Lu F.H."/>
            <person name="Bevan M.W."/>
            <person name="Leroy P."/>
            <person name="Li P."/>
            <person name="You F.M."/>
            <person name="Sun Q."/>
            <person name="Liu Z."/>
            <person name="Lyons E."/>
            <person name="Wicker T."/>
            <person name="Salzberg S.L."/>
            <person name="Devos K.M."/>
            <person name="Dvorak J."/>
        </authorList>
    </citation>
    <scope>NUCLEOTIDE SEQUENCE [LARGE SCALE GENOMIC DNA]</scope>
    <source>
        <strain evidence="1">cv. AL8/78</strain>
    </source>
</reference>
<dbReference type="InterPro" id="IPR023214">
    <property type="entry name" value="HAD_sf"/>
</dbReference>
<evidence type="ECO:0000313" key="1">
    <source>
        <dbReference type="EnsemblPlants" id="AET7Gv21033100.15"/>
    </source>
</evidence>
<accession>A0A453SQV1</accession>
<dbReference type="Gramene" id="AET7Gv21033100.15">
    <property type="protein sequence ID" value="AET7Gv21033100.15"/>
    <property type="gene ID" value="AET7Gv21033100"/>
</dbReference>
<organism evidence="1 2">
    <name type="scientific">Aegilops tauschii subsp. strangulata</name>
    <name type="common">Goatgrass</name>
    <dbReference type="NCBI Taxonomy" id="200361"/>
    <lineage>
        <taxon>Eukaryota</taxon>
        <taxon>Viridiplantae</taxon>
        <taxon>Streptophyta</taxon>
        <taxon>Embryophyta</taxon>
        <taxon>Tracheophyta</taxon>
        <taxon>Spermatophyta</taxon>
        <taxon>Magnoliopsida</taxon>
        <taxon>Liliopsida</taxon>
        <taxon>Poales</taxon>
        <taxon>Poaceae</taxon>
        <taxon>BOP clade</taxon>
        <taxon>Pooideae</taxon>
        <taxon>Triticodae</taxon>
        <taxon>Triticeae</taxon>
        <taxon>Triticinae</taxon>
        <taxon>Aegilops</taxon>
    </lineage>
</organism>
<dbReference type="EnsemblPlants" id="AET7Gv21033100.15">
    <property type="protein sequence ID" value="AET7Gv21033100.15"/>
    <property type="gene ID" value="AET7Gv21033100"/>
</dbReference>
<dbReference type="Proteomes" id="UP000015105">
    <property type="component" value="Chromosome 7D"/>
</dbReference>
<dbReference type="PANTHER" id="PTHR31284">
    <property type="entry name" value="ACID PHOSPHATASE-LIKE PROTEIN"/>
    <property type="match status" value="1"/>
</dbReference>
<dbReference type="PANTHER" id="PTHR31284:SF7">
    <property type="entry name" value="ACID PHOSPHATASE-LIKE PROTEIN"/>
    <property type="match status" value="1"/>
</dbReference>